<evidence type="ECO:0008006" key="4">
    <source>
        <dbReference type="Google" id="ProtNLM"/>
    </source>
</evidence>
<keyword evidence="1" id="KW-0732">Signal</keyword>
<protein>
    <recommendedName>
        <fullName evidence="4">DUF4390 domain-containing protein</fullName>
    </recommendedName>
</protein>
<gene>
    <name evidence="2" type="ORF">KZO38_02135</name>
</gene>
<evidence type="ECO:0000313" key="3">
    <source>
        <dbReference type="Proteomes" id="UP000788426"/>
    </source>
</evidence>
<evidence type="ECO:0000313" key="2">
    <source>
        <dbReference type="EMBL" id="MBW4768569.1"/>
    </source>
</evidence>
<accession>A0ABS6YAH6</accession>
<organism evidence="2 3">
    <name type="scientific">Hoylesella nanceiensis</name>
    <dbReference type="NCBI Taxonomy" id="425941"/>
    <lineage>
        <taxon>Bacteria</taxon>
        <taxon>Pseudomonadati</taxon>
        <taxon>Bacteroidota</taxon>
        <taxon>Bacteroidia</taxon>
        <taxon>Bacteroidales</taxon>
        <taxon>Prevotellaceae</taxon>
        <taxon>Hoylesella</taxon>
    </lineage>
</organism>
<name>A0ABS6YAH6_9BACT</name>
<reference evidence="2 3" key="1">
    <citation type="submission" date="2021-07" db="EMBL/GenBank/DDBJ databases">
        <title>Genomic diversity and antimicrobial resistance of Prevotella spp. isolated from chronic lung disease airways.</title>
        <authorList>
            <person name="Webb K.A."/>
            <person name="Olagoke O.S."/>
            <person name="Baird T."/>
            <person name="Neill J."/>
            <person name="Pham A."/>
            <person name="Wells T.J."/>
            <person name="Ramsay K.A."/>
            <person name="Bell S.C."/>
            <person name="Sarovich D.S."/>
            <person name="Price E.P."/>
        </authorList>
    </citation>
    <scope>NUCLEOTIDE SEQUENCE [LARGE SCALE GENOMIC DNA]</scope>
    <source>
        <strain evidence="2 3">SCHI0011.S.12</strain>
    </source>
</reference>
<keyword evidence="3" id="KW-1185">Reference proteome</keyword>
<sequence>MKRYVDMLYVAISLFVLPAQNSAQVTQEKRITATVLKKDTCCQIVFLNVSQDTLYLFDSYICKDFYKSKWLHRYSRNRNLLKLSFLPLVPFLSVHYTDKLIIGERRLINKWQVLYHFTPIPPRGEIRVNLPLEVFKTYDYVIDIDMKQLSIFQDDIKFKRRRIKKLTDIAIEFAFYDQINLLNSESFYKNEFKSGEQALNYNILEIFYHIED</sequence>
<feature type="signal peptide" evidence="1">
    <location>
        <begin position="1"/>
        <end position="23"/>
    </location>
</feature>
<dbReference type="EMBL" id="JAHXCT010000001">
    <property type="protein sequence ID" value="MBW4768569.1"/>
    <property type="molecule type" value="Genomic_DNA"/>
</dbReference>
<dbReference type="Proteomes" id="UP000788426">
    <property type="component" value="Unassembled WGS sequence"/>
</dbReference>
<proteinExistence type="predicted"/>
<feature type="chain" id="PRO_5047016496" description="DUF4390 domain-containing protein" evidence="1">
    <location>
        <begin position="24"/>
        <end position="212"/>
    </location>
</feature>
<evidence type="ECO:0000256" key="1">
    <source>
        <dbReference type="SAM" id="SignalP"/>
    </source>
</evidence>
<dbReference type="RefSeq" id="WP_219479462.1">
    <property type="nucleotide sequence ID" value="NZ_JAHXCT010000001.1"/>
</dbReference>
<comment type="caution">
    <text evidence="2">The sequence shown here is derived from an EMBL/GenBank/DDBJ whole genome shotgun (WGS) entry which is preliminary data.</text>
</comment>